<accession>A0A3B0WWA0</accession>
<proteinExistence type="predicted"/>
<organism evidence="2">
    <name type="scientific">hydrothermal vent metagenome</name>
    <dbReference type="NCBI Taxonomy" id="652676"/>
    <lineage>
        <taxon>unclassified sequences</taxon>
        <taxon>metagenomes</taxon>
        <taxon>ecological metagenomes</taxon>
    </lineage>
</organism>
<sequence length="190" mass="21738">MIQLQKKPANHLISAYNQMMQEMRDAFEHADLNDMTLQKALDTAKHEAVHLGEVTAEEAHEIGEYIKRDINDAAEYMMETSAEFYDWLMLDIEIIERKVIDLFLSVADHTRIELEQFKQEKSNDQGINENSTENQSAKTQHTPIYKSGEITGPGTLICESCGKIKPFLSSDEITDCTQCGHSRFIRRQAI</sequence>
<evidence type="ECO:0000256" key="1">
    <source>
        <dbReference type="SAM" id="MobiDB-lite"/>
    </source>
</evidence>
<dbReference type="Pfam" id="PF07295">
    <property type="entry name" value="DUF1451"/>
    <property type="match status" value="2"/>
</dbReference>
<feature type="region of interest" description="Disordered" evidence="1">
    <location>
        <begin position="119"/>
        <end position="145"/>
    </location>
</feature>
<name>A0A3B0WWA0_9ZZZZ</name>
<dbReference type="AlphaFoldDB" id="A0A3B0WWA0"/>
<protein>
    <submittedName>
        <fullName evidence="2">Uncharacterized protein</fullName>
    </submittedName>
</protein>
<gene>
    <name evidence="2" type="ORF">MNBD_GAMMA06-219</name>
</gene>
<dbReference type="InterPro" id="IPR009912">
    <property type="entry name" value="DUF1451"/>
</dbReference>
<reference evidence="2" key="1">
    <citation type="submission" date="2018-06" db="EMBL/GenBank/DDBJ databases">
        <authorList>
            <person name="Zhirakovskaya E."/>
        </authorList>
    </citation>
    <scope>NUCLEOTIDE SEQUENCE</scope>
</reference>
<dbReference type="EMBL" id="UOFD01000081">
    <property type="protein sequence ID" value="VAW54977.1"/>
    <property type="molecule type" value="Genomic_DNA"/>
</dbReference>
<evidence type="ECO:0000313" key="2">
    <source>
        <dbReference type="EMBL" id="VAW54977.1"/>
    </source>
</evidence>
<feature type="compositionally biased region" description="Polar residues" evidence="1">
    <location>
        <begin position="124"/>
        <end position="142"/>
    </location>
</feature>